<organism evidence="2 3">
    <name type="scientific">Polyplax serrata</name>
    <name type="common">Common mouse louse</name>
    <dbReference type="NCBI Taxonomy" id="468196"/>
    <lineage>
        <taxon>Eukaryota</taxon>
        <taxon>Metazoa</taxon>
        <taxon>Ecdysozoa</taxon>
        <taxon>Arthropoda</taxon>
        <taxon>Hexapoda</taxon>
        <taxon>Insecta</taxon>
        <taxon>Pterygota</taxon>
        <taxon>Neoptera</taxon>
        <taxon>Paraneoptera</taxon>
        <taxon>Psocodea</taxon>
        <taxon>Troctomorpha</taxon>
        <taxon>Phthiraptera</taxon>
        <taxon>Anoplura</taxon>
        <taxon>Polyplacidae</taxon>
        <taxon>Polyplax</taxon>
    </lineage>
</organism>
<accession>A0ABR1AQC1</accession>
<gene>
    <name evidence="2" type="ORF">RUM44_011526</name>
</gene>
<reference evidence="2 3" key="1">
    <citation type="submission" date="2023-09" db="EMBL/GenBank/DDBJ databases">
        <title>Genomes of two closely related lineages of the louse Polyplax serrata with different host specificities.</title>
        <authorList>
            <person name="Martinu J."/>
            <person name="Tarabai H."/>
            <person name="Stefka J."/>
            <person name="Hypsa V."/>
        </authorList>
    </citation>
    <scope>NUCLEOTIDE SEQUENCE [LARGE SCALE GENOMIC DNA]</scope>
    <source>
        <strain evidence="2">98ZLc_SE</strain>
    </source>
</reference>
<dbReference type="EMBL" id="JAWJWF010000046">
    <property type="protein sequence ID" value="KAK6624667.1"/>
    <property type="molecule type" value="Genomic_DNA"/>
</dbReference>
<evidence type="ECO:0000313" key="3">
    <source>
        <dbReference type="Proteomes" id="UP001359485"/>
    </source>
</evidence>
<keyword evidence="3" id="KW-1185">Reference proteome</keyword>
<evidence type="ECO:0000256" key="1">
    <source>
        <dbReference type="SAM" id="MobiDB-lite"/>
    </source>
</evidence>
<dbReference type="Proteomes" id="UP001359485">
    <property type="component" value="Unassembled WGS sequence"/>
</dbReference>
<name>A0ABR1AQC1_POLSC</name>
<sequence>MRHSKKEKKKAKQSADFKQINGYIKKIAEWIFSQSRRLKMKAVSEMEEVDSEHQRKPVEEEEEEEEEAGAAATATADEEEKGRILKDFRLFR</sequence>
<evidence type="ECO:0000313" key="2">
    <source>
        <dbReference type="EMBL" id="KAK6624667.1"/>
    </source>
</evidence>
<feature type="compositionally biased region" description="Acidic residues" evidence="1">
    <location>
        <begin position="59"/>
        <end position="68"/>
    </location>
</feature>
<comment type="caution">
    <text evidence="2">The sequence shown here is derived from an EMBL/GenBank/DDBJ whole genome shotgun (WGS) entry which is preliminary data.</text>
</comment>
<feature type="region of interest" description="Disordered" evidence="1">
    <location>
        <begin position="42"/>
        <end position="80"/>
    </location>
</feature>
<proteinExistence type="predicted"/>
<protein>
    <submittedName>
        <fullName evidence="2">Uncharacterized protein</fullName>
    </submittedName>
</protein>